<dbReference type="EMBL" id="RAPE01000001">
    <property type="protein sequence ID" value="RKF16624.1"/>
    <property type="molecule type" value="Genomic_DNA"/>
</dbReference>
<dbReference type="PANTHER" id="PTHR30183:SF2">
    <property type="entry name" value="IRON UTILIZATION PROTEIN"/>
    <property type="match status" value="1"/>
</dbReference>
<dbReference type="PROSITE" id="PS50928">
    <property type="entry name" value="ABC_TM1"/>
    <property type="match status" value="2"/>
</dbReference>
<feature type="transmembrane region" description="Helical" evidence="7">
    <location>
        <begin position="226"/>
        <end position="248"/>
    </location>
</feature>
<feature type="transmembrane region" description="Helical" evidence="7">
    <location>
        <begin position="319"/>
        <end position="344"/>
    </location>
</feature>
<dbReference type="AlphaFoldDB" id="A0A3A8BB93"/>
<evidence type="ECO:0000256" key="8">
    <source>
        <dbReference type="SAM" id="MobiDB-lite"/>
    </source>
</evidence>
<feature type="region of interest" description="Disordered" evidence="8">
    <location>
        <begin position="1"/>
        <end position="29"/>
    </location>
</feature>
<evidence type="ECO:0000259" key="9">
    <source>
        <dbReference type="PROSITE" id="PS50928"/>
    </source>
</evidence>
<protein>
    <submittedName>
        <fullName evidence="10">Iron ABC transporter permease</fullName>
    </submittedName>
</protein>
<evidence type="ECO:0000256" key="6">
    <source>
        <dbReference type="ARBA" id="ARBA00023136"/>
    </source>
</evidence>
<feature type="transmembrane region" description="Helical" evidence="7">
    <location>
        <begin position="548"/>
        <end position="567"/>
    </location>
</feature>
<feature type="domain" description="ABC transmembrane type-1" evidence="9">
    <location>
        <begin position="360"/>
        <end position="566"/>
    </location>
</feature>
<dbReference type="OrthoDB" id="9790211at2"/>
<feature type="compositionally biased region" description="Polar residues" evidence="8">
    <location>
        <begin position="11"/>
        <end position="20"/>
    </location>
</feature>
<dbReference type="RefSeq" id="WP_121163812.1">
    <property type="nucleotide sequence ID" value="NZ_RAPE01000001.1"/>
</dbReference>
<dbReference type="Pfam" id="PF00528">
    <property type="entry name" value="BPD_transp_1"/>
    <property type="match status" value="1"/>
</dbReference>
<dbReference type="SUPFAM" id="SSF161098">
    <property type="entry name" value="MetI-like"/>
    <property type="match status" value="2"/>
</dbReference>
<dbReference type="GO" id="GO:0055085">
    <property type="term" value="P:transmembrane transport"/>
    <property type="evidence" value="ECO:0007669"/>
    <property type="project" value="InterPro"/>
</dbReference>
<dbReference type="Proteomes" id="UP000281128">
    <property type="component" value="Unassembled WGS sequence"/>
</dbReference>
<feature type="transmembrane region" description="Helical" evidence="7">
    <location>
        <begin position="117"/>
        <end position="137"/>
    </location>
</feature>
<keyword evidence="11" id="KW-1185">Reference proteome</keyword>
<keyword evidence="3" id="KW-1003">Cell membrane</keyword>
<feature type="transmembrane region" description="Helical" evidence="7">
    <location>
        <begin position="39"/>
        <end position="63"/>
    </location>
</feature>
<evidence type="ECO:0000256" key="3">
    <source>
        <dbReference type="ARBA" id="ARBA00022475"/>
    </source>
</evidence>
<dbReference type="GO" id="GO:0005886">
    <property type="term" value="C:plasma membrane"/>
    <property type="evidence" value="ECO:0007669"/>
    <property type="project" value="UniProtKB-SubCell"/>
</dbReference>
<dbReference type="PANTHER" id="PTHR30183">
    <property type="entry name" value="MOLYBDENUM TRANSPORT SYSTEM PERMEASE PROTEIN MODB"/>
    <property type="match status" value="1"/>
</dbReference>
<feature type="domain" description="ABC transmembrane type-1" evidence="9">
    <location>
        <begin position="82"/>
        <end position="286"/>
    </location>
</feature>
<feature type="transmembrane region" description="Helical" evidence="7">
    <location>
        <begin position="364"/>
        <end position="383"/>
    </location>
</feature>
<keyword evidence="4 7" id="KW-0812">Transmembrane</keyword>
<evidence type="ECO:0000256" key="5">
    <source>
        <dbReference type="ARBA" id="ARBA00022989"/>
    </source>
</evidence>
<feature type="transmembrane region" description="Helical" evidence="7">
    <location>
        <begin position="434"/>
        <end position="455"/>
    </location>
</feature>
<feature type="transmembrane region" description="Helical" evidence="7">
    <location>
        <begin position="268"/>
        <end position="287"/>
    </location>
</feature>
<gene>
    <name evidence="10" type="ORF">D6850_03505</name>
</gene>
<comment type="subcellular location">
    <subcellularLocation>
        <location evidence="1 7">Cell membrane</location>
        <topology evidence="1 7">Multi-pass membrane protein</topology>
    </subcellularLocation>
</comment>
<feature type="transmembrane region" description="Helical" evidence="7">
    <location>
        <begin position="395"/>
        <end position="422"/>
    </location>
</feature>
<evidence type="ECO:0000256" key="7">
    <source>
        <dbReference type="RuleBase" id="RU363032"/>
    </source>
</evidence>
<evidence type="ECO:0000313" key="10">
    <source>
        <dbReference type="EMBL" id="RKF16624.1"/>
    </source>
</evidence>
<feature type="transmembrane region" description="Helical" evidence="7">
    <location>
        <begin position="167"/>
        <end position="189"/>
    </location>
</feature>
<keyword evidence="2 7" id="KW-0813">Transport</keyword>
<accession>A0A3A8BB93</accession>
<keyword evidence="6 7" id="KW-0472">Membrane</keyword>
<proteinExistence type="inferred from homology"/>
<organism evidence="10 11">
    <name type="scientific">Roseovarius spongiae</name>
    <dbReference type="NCBI Taxonomy" id="2320272"/>
    <lineage>
        <taxon>Bacteria</taxon>
        <taxon>Pseudomonadati</taxon>
        <taxon>Pseudomonadota</taxon>
        <taxon>Alphaproteobacteria</taxon>
        <taxon>Rhodobacterales</taxon>
        <taxon>Roseobacteraceae</taxon>
        <taxon>Roseovarius</taxon>
    </lineage>
</organism>
<dbReference type="Gene3D" id="1.10.3720.10">
    <property type="entry name" value="MetI-like"/>
    <property type="match status" value="2"/>
</dbReference>
<comment type="caution">
    <text evidence="10">The sequence shown here is derived from an EMBL/GenBank/DDBJ whole genome shotgun (WGS) entry which is preliminary data.</text>
</comment>
<evidence type="ECO:0000256" key="1">
    <source>
        <dbReference type="ARBA" id="ARBA00004651"/>
    </source>
</evidence>
<sequence>MAREGPRRRSLTTGAAANTDQNRRNKGHRNGNARLTEKVIYGLAWAVAILCVAPIFAAAAAAWTGDLQTWKVILASVLPRYTANTLALVVLVGGGAAVIGTATAWLVTVYRFPGVRLLEVALALPLAFPAYVLAYAYTSLLDHPGPVQTMLREVTGWGPRDYWFPEIRSLGGAALMLVIVLYPYVYLLARASFRQQSSNAFLVARTLGNSPGAAFWRVALPMARPAIVGGTLLVIMETIADFGTVAFFNVQTFATGIYQAWFSLGDRAAAAQLSLCLLSFALLLAGLERAQRGRARRAGRGGARFEALAKPRLTGLRGWGATALCLVPVLLGFVIPVIMLGHMAWGSGQSLLDPRYLGFIRNSVVLAGVAAGLTVLGAILIGFRARTRPGRTSRLLLVGAGLGYAVPGGVIAVGLMVPLAALDNYIDAVMEARFGISTGLLITGSIWLMVMAYMVRFIAAALNAYDSGMATVPMHYDAIARSLGQGAPKLLWRVHLPVARTSVLTALLIVFVDVMKELPATLILHPFNFQTLAVQAYRLAADERLAEAAVPSLALVAFGLVPVALLCRTIGRETAEPDRIAAPAPG</sequence>
<evidence type="ECO:0000256" key="2">
    <source>
        <dbReference type="ARBA" id="ARBA00022448"/>
    </source>
</evidence>
<dbReference type="InterPro" id="IPR000515">
    <property type="entry name" value="MetI-like"/>
</dbReference>
<name>A0A3A8BB93_9RHOB</name>
<reference evidence="10 11" key="1">
    <citation type="submission" date="2018-09" db="EMBL/GenBank/DDBJ databases">
        <title>Roseovarius spongiae sp. nov., isolated from a marine sponge.</title>
        <authorList>
            <person name="Zhuang L."/>
            <person name="Luo L."/>
        </authorList>
    </citation>
    <scope>NUCLEOTIDE SEQUENCE [LARGE SCALE GENOMIC DNA]</scope>
    <source>
        <strain evidence="10 11">HN-E21</strain>
    </source>
</reference>
<evidence type="ECO:0000313" key="11">
    <source>
        <dbReference type="Proteomes" id="UP000281128"/>
    </source>
</evidence>
<keyword evidence="5 7" id="KW-1133">Transmembrane helix</keyword>
<dbReference type="FunFam" id="1.10.3720.10:FF:000088">
    <property type="entry name" value="Iron(III) ABC transporter, permease protein"/>
    <property type="match status" value="1"/>
</dbReference>
<dbReference type="CDD" id="cd06261">
    <property type="entry name" value="TM_PBP2"/>
    <property type="match status" value="2"/>
</dbReference>
<comment type="similarity">
    <text evidence="7">Belongs to the binding-protein-dependent transport system permease family.</text>
</comment>
<dbReference type="InterPro" id="IPR035906">
    <property type="entry name" value="MetI-like_sf"/>
</dbReference>
<feature type="transmembrane region" description="Helical" evidence="7">
    <location>
        <begin position="83"/>
        <end position="110"/>
    </location>
</feature>
<evidence type="ECO:0000256" key="4">
    <source>
        <dbReference type="ARBA" id="ARBA00022692"/>
    </source>
</evidence>